<dbReference type="PANTHER" id="PTHR21689:SF2">
    <property type="entry name" value="PROTEIN LIN-9 HOMOLOG"/>
    <property type="match status" value="1"/>
</dbReference>
<keyword evidence="2" id="KW-0539">Nucleus</keyword>
<dbReference type="SUPFAM" id="SSF46689">
    <property type="entry name" value="Homeodomain-like"/>
    <property type="match status" value="1"/>
</dbReference>
<feature type="compositionally biased region" description="Polar residues" evidence="3">
    <location>
        <begin position="470"/>
        <end position="483"/>
    </location>
</feature>
<proteinExistence type="predicted"/>
<feature type="compositionally biased region" description="Polar residues" evidence="3">
    <location>
        <begin position="254"/>
        <end position="266"/>
    </location>
</feature>
<dbReference type="PANTHER" id="PTHR21689">
    <property type="entry name" value="LIN-9"/>
    <property type="match status" value="1"/>
</dbReference>
<dbReference type="InterPro" id="IPR033471">
    <property type="entry name" value="DIRP"/>
</dbReference>
<feature type="compositionally biased region" description="Polar residues" evidence="3">
    <location>
        <begin position="117"/>
        <end position="132"/>
    </location>
</feature>
<feature type="region of interest" description="Disordered" evidence="3">
    <location>
        <begin position="357"/>
        <end position="527"/>
    </location>
</feature>
<dbReference type="Pfam" id="PF00249">
    <property type="entry name" value="Myb_DNA-binding"/>
    <property type="match status" value="1"/>
</dbReference>
<dbReference type="GO" id="GO:0051726">
    <property type="term" value="P:regulation of cell cycle"/>
    <property type="evidence" value="ECO:0007669"/>
    <property type="project" value="TreeGrafter"/>
</dbReference>
<feature type="compositionally biased region" description="Basic and acidic residues" evidence="3">
    <location>
        <begin position="21"/>
        <end position="30"/>
    </location>
</feature>
<dbReference type="Pfam" id="PF06584">
    <property type="entry name" value="DIRP"/>
    <property type="match status" value="1"/>
</dbReference>
<feature type="region of interest" description="Disordered" evidence="3">
    <location>
        <begin position="1"/>
        <end position="40"/>
    </location>
</feature>
<gene>
    <name evidence="6" type="ORF">M569_00315</name>
</gene>
<keyword evidence="7" id="KW-1185">Reference proteome</keyword>
<dbReference type="Proteomes" id="UP000015453">
    <property type="component" value="Unassembled WGS sequence"/>
</dbReference>
<feature type="domain" description="Myb-like" evidence="4">
    <location>
        <begin position="43"/>
        <end position="91"/>
    </location>
</feature>
<dbReference type="EMBL" id="AUSU01000069">
    <property type="protein sequence ID" value="EPS74439.1"/>
    <property type="molecule type" value="Genomic_DNA"/>
</dbReference>
<organism evidence="6 7">
    <name type="scientific">Genlisea aurea</name>
    <dbReference type="NCBI Taxonomy" id="192259"/>
    <lineage>
        <taxon>Eukaryota</taxon>
        <taxon>Viridiplantae</taxon>
        <taxon>Streptophyta</taxon>
        <taxon>Embryophyta</taxon>
        <taxon>Tracheophyta</taxon>
        <taxon>Spermatophyta</taxon>
        <taxon>Magnoliopsida</taxon>
        <taxon>eudicotyledons</taxon>
        <taxon>Gunneridae</taxon>
        <taxon>Pentapetalae</taxon>
        <taxon>asterids</taxon>
        <taxon>lamiids</taxon>
        <taxon>Lamiales</taxon>
        <taxon>Lentibulariaceae</taxon>
        <taxon>Genlisea</taxon>
    </lineage>
</organism>
<feature type="compositionally biased region" description="Basic residues" evidence="3">
    <location>
        <begin position="433"/>
        <end position="445"/>
    </location>
</feature>
<sequence length="1027" mass="114807">MGPPRKSRNVNKRYSYINEVSPKRDEDVTKRSSSRKRKLADMLGPRWSTEELTRFYDSYRKNGKDWKKVAGAVRNRSPEMIEALYTMNKAYLSLPHGTASSAGLIAMMTDHYSNFVGSDSDQESNDAAGSSRRSQKRARGRFSGVASKDLDEQYASHSLSVAPNYECLSLLKKKRTGTRPRPVGKRTPRFPVAVSHEITKAGNYSSSNKLGLKSDNNAGDDEVAHKIAMALTEASQRVGSPQISGTPSRIAESVMSSPFRNAQRKVTVNDVEGSTEADGELKSPQKGRKHEEKKIEADFNSGSHSDDIKEECSGTEEGLGMDTVRNKFDYEADVSKIYNSLRPSQSKKALFSNESKLQIKDEENRDHVDESAPVESSPPIRAKRKSSGIRMKGCLLSNSEVFPSKMPKNRKGAGLDDRSVLEGNQNSHLFSTKTRKNKKTPKSKVQKMEINARNHVNGSPGAEAGDQRKQPVSKNKKTLQSGSAKLMKAPENTGDADARKEGIDAAQSPTHIHSINQVTSRNKVKSSRKTILKKPEVLKDLNFSEKISSDMGSLHETAVILKDKLCNCLSNPLLRRFCTFEWFYSAIDYPWFAKREFDEYLHHVGLGHVPRLTHVEWSFIRSSLGKPRRFSQQFLKQEKAKLNLYRDSVRKHYTELREGVREGLPTDLSRPLSVGQRVVAIHPKTREIHDGNVLTVDHNKCRVQFNRNELGVEFVTDIDCMPLNPIEYMPPILGRQSAVGDTYFESSNEQKANGRASEYENLDNINCASAFLNPPSSLKEAKTRSGLVDAYSQAKEADVRALALLNRGLKKKEAIVMELRRMNDEILESQACDGDLSWKGSEPFKKQYAAVLIQLSDVNEQVSSALHSLRERNAYQGRRHPLTDQPGSHLNDIMESSRTKAQSMVNAAIQAILSLKGRDYNVEETIDFVNERIPLDDDDSSSAKEVKNFASSEVEAQIPRELIAKCVATLIMIQKCTERQFPPCDVAQILDSAVTSLQPRSSNNLPVYGEIQKCVGIIKNQILALIP</sequence>
<comment type="subcellular location">
    <subcellularLocation>
        <location evidence="1">Nucleus</location>
    </subcellularLocation>
</comment>
<feature type="compositionally biased region" description="Polar residues" evidence="3">
    <location>
        <begin position="507"/>
        <end position="521"/>
    </location>
</feature>
<feature type="compositionally biased region" description="Basic and acidic residues" evidence="3">
    <location>
        <begin position="279"/>
        <end position="297"/>
    </location>
</feature>
<reference evidence="6 7" key="1">
    <citation type="journal article" date="2013" name="BMC Genomics">
        <title>The miniature genome of a carnivorous plant Genlisea aurea contains a low number of genes and short non-coding sequences.</title>
        <authorList>
            <person name="Leushkin E.V."/>
            <person name="Sutormin R.A."/>
            <person name="Nabieva E.R."/>
            <person name="Penin A.A."/>
            <person name="Kondrashov A.S."/>
            <person name="Logacheva M.D."/>
        </authorList>
    </citation>
    <scope>NUCLEOTIDE SEQUENCE [LARGE SCALE GENOMIC DNA]</scope>
</reference>
<evidence type="ECO:0000313" key="7">
    <source>
        <dbReference type="Proteomes" id="UP000015453"/>
    </source>
</evidence>
<dbReference type="OrthoDB" id="2339771at2759"/>
<evidence type="ECO:0000256" key="2">
    <source>
        <dbReference type="ARBA" id="ARBA00023242"/>
    </source>
</evidence>
<name>S8D3Y4_9LAMI</name>
<evidence type="ECO:0000313" key="6">
    <source>
        <dbReference type="EMBL" id="EPS74439.1"/>
    </source>
</evidence>
<dbReference type="InterPro" id="IPR001005">
    <property type="entry name" value="SANT/Myb"/>
</dbReference>
<dbReference type="SMART" id="SM00717">
    <property type="entry name" value="SANT"/>
    <property type="match status" value="1"/>
</dbReference>
<dbReference type="InterPro" id="IPR010561">
    <property type="entry name" value="LIN-9/ALY1"/>
</dbReference>
<evidence type="ECO:0000259" key="4">
    <source>
        <dbReference type="SMART" id="SM00717"/>
    </source>
</evidence>
<evidence type="ECO:0000259" key="5">
    <source>
        <dbReference type="SMART" id="SM01135"/>
    </source>
</evidence>
<feature type="domain" description="DIRP" evidence="5">
    <location>
        <begin position="583"/>
        <end position="684"/>
    </location>
</feature>
<dbReference type="Gene3D" id="1.20.58.1880">
    <property type="match status" value="1"/>
</dbReference>
<evidence type="ECO:0000256" key="1">
    <source>
        <dbReference type="ARBA" id="ARBA00004123"/>
    </source>
</evidence>
<dbReference type="CDD" id="cd00167">
    <property type="entry name" value="SANT"/>
    <property type="match status" value="1"/>
</dbReference>
<dbReference type="GO" id="GO:0017053">
    <property type="term" value="C:transcription repressor complex"/>
    <property type="evidence" value="ECO:0007669"/>
    <property type="project" value="InterPro"/>
</dbReference>
<dbReference type="GO" id="GO:0006351">
    <property type="term" value="P:DNA-templated transcription"/>
    <property type="evidence" value="ECO:0007669"/>
    <property type="project" value="InterPro"/>
</dbReference>
<feature type="non-terminal residue" evidence="6">
    <location>
        <position position="1027"/>
    </location>
</feature>
<dbReference type="SMART" id="SM01135">
    <property type="entry name" value="DIRP"/>
    <property type="match status" value="1"/>
</dbReference>
<feature type="compositionally biased region" description="Basic and acidic residues" evidence="3">
    <location>
        <begin position="357"/>
        <end position="370"/>
    </location>
</feature>
<feature type="compositionally biased region" description="Polar residues" evidence="3">
    <location>
        <begin position="422"/>
        <end position="431"/>
    </location>
</feature>
<feature type="compositionally biased region" description="Polar residues" evidence="3">
    <location>
        <begin position="238"/>
        <end position="247"/>
    </location>
</feature>
<accession>S8D3Y4</accession>
<protein>
    <recommendedName>
        <fullName evidence="8">DIRP domain-containing protein</fullName>
    </recommendedName>
</protein>
<evidence type="ECO:0000256" key="3">
    <source>
        <dbReference type="SAM" id="MobiDB-lite"/>
    </source>
</evidence>
<dbReference type="GO" id="GO:0003677">
    <property type="term" value="F:DNA binding"/>
    <property type="evidence" value="ECO:0007669"/>
    <property type="project" value="TreeGrafter"/>
</dbReference>
<comment type="caution">
    <text evidence="6">The sequence shown here is derived from an EMBL/GenBank/DDBJ whole genome shotgun (WGS) entry which is preliminary data.</text>
</comment>
<dbReference type="GO" id="GO:0006357">
    <property type="term" value="P:regulation of transcription by RNA polymerase II"/>
    <property type="evidence" value="ECO:0007669"/>
    <property type="project" value="TreeGrafter"/>
</dbReference>
<dbReference type="GO" id="GO:0005654">
    <property type="term" value="C:nucleoplasm"/>
    <property type="evidence" value="ECO:0007669"/>
    <property type="project" value="TreeGrafter"/>
</dbReference>
<feature type="region of interest" description="Disordered" evidence="3">
    <location>
        <begin position="238"/>
        <end position="314"/>
    </location>
</feature>
<dbReference type="AlphaFoldDB" id="S8D3Y4"/>
<evidence type="ECO:0008006" key="8">
    <source>
        <dbReference type="Google" id="ProtNLM"/>
    </source>
</evidence>
<dbReference type="InterPro" id="IPR009057">
    <property type="entry name" value="Homeodomain-like_sf"/>
</dbReference>
<feature type="region of interest" description="Disordered" evidence="3">
    <location>
        <begin position="117"/>
        <end position="144"/>
    </location>
</feature>
<feature type="compositionally biased region" description="Basic residues" evidence="3">
    <location>
        <begin position="1"/>
        <end position="11"/>
    </location>
</feature>